<dbReference type="SUPFAM" id="SSF50891">
    <property type="entry name" value="Cyclophilin-like"/>
    <property type="match status" value="1"/>
</dbReference>
<evidence type="ECO:0000256" key="4">
    <source>
        <dbReference type="ARBA" id="ARBA00023235"/>
    </source>
</evidence>
<protein>
    <recommendedName>
        <fullName evidence="5">Peptidyl-prolyl cis-trans isomerase</fullName>
        <shortName evidence="5">PPIase</shortName>
        <ecNumber evidence="5">5.2.1.8</ecNumber>
    </recommendedName>
</protein>
<dbReference type="InterPro" id="IPR020892">
    <property type="entry name" value="Cyclophilin-type_PPIase_CS"/>
</dbReference>
<dbReference type="PANTHER" id="PTHR45625">
    <property type="entry name" value="PEPTIDYL-PROLYL CIS-TRANS ISOMERASE-RELATED"/>
    <property type="match status" value="1"/>
</dbReference>
<comment type="similarity">
    <text evidence="2 5">Belongs to the cyclophilin-type PPIase family.</text>
</comment>
<evidence type="ECO:0000256" key="3">
    <source>
        <dbReference type="ARBA" id="ARBA00023110"/>
    </source>
</evidence>
<evidence type="ECO:0000259" key="6">
    <source>
        <dbReference type="PROSITE" id="PS50072"/>
    </source>
</evidence>
<dbReference type="PIRSF" id="PIRSF001467">
    <property type="entry name" value="Peptidylpro_ismrse"/>
    <property type="match status" value="1"/>
</dbReference>
<dbReference type="InterPro" id="IPR029000">
    <property type="entry name" value="Cyclophilin-like_dom_sf"/>
</dbReference>
<organism evidence="7 8">
    <name type="scientific">Kitasatospora herbaricolor</name>
    <dbReference type="NCBI Taxonomy" id="68217"/>
    <lineage>
        <taxon>Bacteria</taxon>
        <taxon>Bacillati</taxon>
        <taxon>Actinomycetota</taxon>
        <taxon>Actinomycetes</taxon>
        <taxon>Kitasatosporales</taxon>
        <taxon>Streptomycetaceae</taxon>
        <taxon>Kitasatospora</taxon>
    </lineage>
</organism>
<dbReference type="InterPro" id="IPR002130">
    <property type="entry name" value="Cyclophilin-type_PPIase_dom"/>
</dbReference>
<dbReference type="InterPro" id="IPR044666">
    <property type="entry name" value="Cyclophilin_A-like"/>
</dbReference>
<keyword evidence="4 5" id="KW-0413">Isomerase</keyword>
<reference evidence="7 8" key="1">
    <citation type="submission" date="2022-10" db="EMBL/GenBank/DDBJ databases">
        <title>The complete genomes of actinobacterial strains from the NBC collection.</title>
        <authorList>
            <person name="Joergensen T.S."/>
            <person name="Alvarez Arevalo M."/>
            <person name="Sterndorff E.B."/>
            <person name="Faurdal D."/>
            <person name="Vuksanovic O."/>
            <person name="Mourched A.-S."/>
            <person name="Charusanti P."/>
            <person name="Shaw S."/>
            <person name="Blin K."/>
            <person name="Weber T."/>
        </authorList>
    </citation>
    <scope>NUCLEOTIDE SEQUENCE [LARGE SCALE GENOMIC DNA]</scope>
    <source>
        <strain evidence="7 8">NBC_01247</strain>
    </source>
</reference>
<dbReference type="RefSeq" id="WP_191288495.1">
    <property type="nucleotide sequence ID" value="NZ_CP108460.1"/>
</dbReference>
<dbReference type="EMBL" id="CP108482">
    <property type="protein sequence ID" value="WUS57733.1"/>
    <property type="molecule type" value="Genomic_DNA"/>
</dbReference>
<dbReference type="CDD" id="cd00317">
    <property type="entry name" value="cyclophilin"/>
    <property type="match status" value="1"/>
</dbReference>
<accession>A0ABZ1WA93</accession>
<dbReference type="EC" id="5.2.1.8" evidence="5"/>
<dbReference type="PRINTS" id="PR00153">
    <property type="entry name" value="CSAPPISMRASE"/>
</dbReference>
<dbReference type="PROSITE" id="PS50072">
    <property type="entry name" value="CSA_PPIASE_2"/>
    <property type="match status" value="1"/>
</dbReference>
<feature type="domain" description="PPIase cyclophilin-type" evidence="6">
    <location>
        <begin position="14"/>
        <end position="171"/>
    </location>
</feature>
<dbReference type="Pfam" id="PF00160">
    <property type="entry name" value="Pro_isomerase"/>
    <property type="match status" value="1"/>
</dbReference>
<comment type="catalytic activity">
    <reaction evidence="5">
        <text>[protein]-peptidylproline (omega=180) = [protein]-peptidylproline (omega=0)</text>
        <dbReference type="Rhea" id="RHEA:16237"/>
        <dbReference type="Rhea" id="RHEA-COMP:10747"/>
        <dbReference type="Rhea" id="RHEA-COMP:10748"/>
        <dbReference type="ChEBI" id="CHEBI:83833"/>
        <dbReference type="ChEBI" id="CHEBI:83834"/>
        <dbReference type="EC" id="5.2.1.8"/>
    </reaction>
</comment>
<sequence length="174" mass="19031">MAEELFATLKTNRGDIVIKLFPNHAPKTVANFVELAEGGREWTHPRTGVTSKDRLYDGTVFHRVIANFMIQGGDPLGLGTGGPGYRFADEFHPDLAFTKPYLLAMANSGPATNGSQFFVTVAPTTWLTGKHTIFGEVADEASRKVVQEISATPTKAQDRPVNDVVIESVEITRR</sequence>
<dbReference type="Proteomes" id="UP001432014">
    <property type="component" value="Chromosome"/>
</dbReference>
<keyword evidence="8" id="KW-1185">Reference proteome</keyword>
<comment type="function">
    <text evidence="1 5">PPIases accelerate the folding of proteins. It catalyzes the cis-trans isomerization of proline imidic peptide bonds in oligopeptides.</text>
</comment>
<dbReference type="InterPro" id="IPR024936">
    <property type="entry name" value="Cyclophilin-type_PPIase"/>
</dbReference>
<dbReference type="PANTHER" id="PTHR45625:SF4">
    <property type="entry name" value="PEPTIDYLPROLYL ISOMERASE DOMAIN AND WD REPEAT-CONTAINING PROTEIN 1"/>
    <property type="match status" value="1"/>
</dbReference>
<evidence type="ECO:0000256" key="5">
    <source>
        <dbReference type="RuleBase" id="RU363019"/>
    </source>
</evidence>
<keyword evidence="3 5" id="KW-0697">Rotamase</keyword>
<evidence type="ECO:0000313" key="8">
    <source>
        <dbReference type="Proteomes" id="UP001432014"/>
    </source>
</evidence>
<evidence type="ECO:0000256" key="2">
    <source>
        <dbReference type="ARBA" id="ARBA00007365"/>
    </source>
</evidence>
<name>A0ABZ1WA93_9ACTN</name>
<gene>
    <name evidence="7" type="ORF">OG469_20780</name>
</gene>
<dbReference type="GO" id="GO:0016853">
    <property type="term" value="F:isomerase activity"/>
    <property type="evidence" value="ECO:0007669"/>
    <property type="project" value="UniProtKB-KW"/>
</dbReference>
<proteinExistence type="inferred from homology"/>
<evidence type="ECO:0000256" key="1">
    <source>
        <dbReference type="ARBA" id="ARBA00002388"/>
    </source>
</evidence>
<dbReference type="Gene3D" id="2.40.100.10">
    <property type="entry name" value="Cyclophilin-like"/>
    <property type="match status" value="1"/>
</dbReference>
<dbReference type="PROSITE" id="PS00170">
    <property type="entry name" value="CSA_PPIASE_1"/>
    <property type="match status" value="1"/>
</dbReference>
<evidence type="ECO:0000313" key="7">
    <source>
        <dbReference type="EMBL" id="WUS57733.1"/>
    </source>
</evidence>